<name>A0ABN0NXM5_TRELE</name>
<comment type="caution">
    <text evidence="2">The sequence shown here is derived from an EMBL/GenBank/DDBJ whole genome shotgun (WGS) entry which is preliminary data.</text>
</comment>
<keyword evidence="1" id="KW-1133">Transmembrane helix</keyword>
<keyword evidence="1" id="KW-0812">Transmembrane</keyword>
<evidence type="ECO:0000256" key="1">
    <source>
        <dbReference type="SAM" id="Phobius"/>
    </source>
</evidence>
<accession>A0ABN0NXM5</accession>
<feature type="transmembrane region" description="Helical" evidence="1">
    <location>
        <begin position="20"/>
        <end position="37"/>
    </location>
</feature>
<feature type="non-terminal residue" evidence="2">
    <location>
        <position position="1"/>
    </location>
</feature>
<feature type="transmembrane region" description="Helical" evidence="1">
    <location>
        <begin position="74"/>
        <end position="90"/>
    </location>
</feature>
<dbReference type="EMBL" id="AWVH01000039">
    <property type="protein sequence ID" value="ERJ92165.1"/>
    <property type="molecule type" value="Genomic_DNA"/>
</dbReference>
<keyword evidence="1" id="KW-0472">Membrane</keyword>
<organism evidence="2 3">
    <name type="scientific">Treponema lecithinolyticum ATCC 700332</name>
    <dbReference type="NCBI Taxonomy" id="1321815"/>
    <lineage>
        <taxon>Bacteria</taxon>
        <taxon>Pseudomonadati</taxon>
        <taxon>Spirochaetota</taxon>
        <taxon>Spirochaetia</taxon>
        <taxon>Spirochaetales</taxon>
        <taxon>Treponemataceae</taxon>
        <taxon>Treponema</taxon>
    </lineage>
</organism>
<feature type="transmembrane region" description="Helical" evidence="1">
    <location>
        <begin position="43"/>
        <end position="67"/>
    </location>
</feature>
<dbReference type="Proteomes" id="UP000016649">
    <property type="component" value="Unassembled WGS sequence"/>
</dbReference>
<feature type="transmembrane region" description="Helical" evidence="1">
    <location>
        <begin position="126"/>
        <end position="144"/>
    </location>
</feature>
<protein>
    <recommendedName>
        <fullName evidence="4">TIGR02185 family protein</fullName>
    </recommendedName>
</protein>
<dbReference type="Pfam" id="PF09605">
    <property type="entry name" value="Trep_Strep"/>
    <property type="match status" value="1"/>
</dbReference>
<dbReference type="InterPro" id="IPR011733">
    <property type="entry name" value="CHP02185_IM"/>
</dbReference>
<feature type="transmembrane region" description="Helical" evidence="1">
    <location>
        <begin position="96"/>
        <end position="114"/>
    </location>
</feature>
<proteinExistence type="predicted"/>
<reference evidence="2 3" key="1">
    <citation type="submission" date="2013-08" db="EMBL/GenBank/DDBJ databases">
        <authorList>
            <person name="Weinstock G."/>
            <person name="Sodergren E."/>
            <person name="Wylie T."/>
            <person name="Fulton L."/>
            <person name="Fulton R."/>
            <person name="Fronick C."/>
            <person name="O'Laughlin M."/>
            <person name="Godfrey J."/>
            <person name="Miner T."/>
            <person name="Herter B."/>
            <person name="Appelbaum E."/>
            <person name="Cordes M."/>
            <person name="Lek S."/>
            <person name="Wollam A."/>
            <person name="Pepin K.H."/>
            <person name="Palsikar V.B."/>
            <person name="Mitreva M."/>
            <person name="Wilson R.K."/>
        </authorList>
    </citation>
    <scope>NUCLEOTIDE SEQUENCE [LARGE SCALE GENOMIC DNA]</scope>
    <source>
        <strain evidence="2 3">ATCC 700332</strain>
    </source>
</reference>
<dbReference type="NCBIfam" id="TIGR02185">
    <property type="entry name" value="Trep_Strep"/>
    <property type="match status" value="1"/>
</dbReference>
<keyword evidence="3" id="KW-1185">Reference proteome</keyword>
<feature type="transmembrane region" description="Helical" evidence="1">
    <location>
        <begin position="164"/>
        <end position="190"/>
    </location>
</feature>
<evidence type="ECO:0008006" key="4">
    <source>
        <dbReference type="Google" id="ProtNLM"/>
    </source>
</evidence>
<sequence>FMEQTQLQSGGKNRLVLKDLVNIGIFAVIYFVGLFVVGTPLSFLIVTFMLYPFAASLVLGIVALFFLAKTPKPFALFIFAAIPGCLMTLMGHTPVVAVHSLIIATLAELVRKAIGYKTVKGSIVGYALMSLWLCGAFWQIYIFTDQYYVLIEKMMGSAYATQMINLPIWIMPLLYVTAFAGGLLGGLLGAKVLKKHFAKAGLV</sequence>
<evidence type="ECO:0000313" key="3">
    <source>
        <dbReference type="Proteomes" id="UP000016649"/>
    </source>
</evidence>
<evidence type="ECO:0000313" key="2">
    <source>
        <dbReference type="EMBL" id="ERJ92165.1"/>
    </source>
</evidence>
<gene>
    <name evidence="2" type="ORF">HMPREF9193_01826</name>
</gene>